<proteinExistence type="predicted"/>
<dbReference type="AlphaFoldDB" id="A0A8H2PTN3"/>
<dbReference type="Proteomes" id="UP000316560">
    <property type="component" value="Unassembled WGS sequence"/>
</dbReference>
<protein>
    <submittedName>
        <fullName evidence="2">Transcriptional regulator</fullName>
    </submittedName>
</protein>
<dbReference type="InterPro" id="IPR036390">
    <property type="entry name" value="WH_DNA-bd_sf"/>
</dbReference>
<gene>
    <name evidence="2" type="ORF">FB472_0233</name>
</gene>
<dbReference type="Gene3D" id="1.10.10.10">
    <property type="entry name" value="Winged helix-like DNA-binding domain superfamily/Winged helix DNA-binding domain"/>
    <property type="match status" value="1"/>
</dbReference>
<dbReference type="InterPro" id="IPR027395">
    <property type="entry name" value="WH_DNA-bd_dom"/>
</dbReference>
<comment type="caution">
    <text evidence="2">The sequence shown here is derived from an EMBL/GenBank/DDBJ whole genome shotgun (WGS) entry which is preliminary data.</text>
</comment>
<evidence type="ECO:0000313" key="3">
    <source>
        <dbReference type="Proteomes" id="UP000316560"/>
    </source>
</evidence>
<dbReference type="Pfam" id="PF13601">
    <property type="entry name" value="HTH_34"/>
    <property type="match status" value="1"/>
</dbReference>
<dbReference type="RefSeq" id="WP_141989288.1">
    <property type="nucleotide sequence ID" value="NZ_VFRA01000001.1"/>
</dbReference>
<dbReference type="PANTHER" id="PTHR37318:SF1">
    <property type="entry name" value="BSL7504 PROTEIN"/>
    <property type="match status" value="1"/>
</dbReference>
<name>A0A8H2PTN3_9MICO</name>
<accession>A0A8H2PTN3</accession>
<keyword evidence="3" id="KW-1185">Reference proteome</keyword>
<dbReference type="EMBL" id="VFRA01000001">
    <property type="protein sequence ID" value="TQO18712.1"/>
    <property type="molecule type" value="Genomic_DNA"/>
</dbReference>
<dbReference type="InterPro" id="IPR036388">
    <property type="entry name" value="WH-like_DNA-bd_sf"/>
</dbReference>
<feature type="domain" description="Winged helix DNA-binding" evidence="1">
    <location>
        <begin position="16"/>
        <end position="94"/>
    </location>
</feature>
<dbReference type="OrthoDB" id="4952043at2"/>
<organism evidence="2 3">
    <name type="scientific">Rhodoglobus vestalii</name>
    <dbReference type="NCBI Taxonomy" id="193384"/>
    <lineage>
        <taxon>Bacteria</taxon>
        <taxon>Bacillati</taxon>
        <taxon>Actinomycetota</taxon>
        <taxon>Actinomycetes</taxon>
        <taxon>Micrococcales</taxon>
        <taxon>Microbacteriaceae</taxon>
        <taxon>Rhodoglobus</taxon>
    </lineage>
</organism>
<evidence type="ECO:0000313" key="2">
    <source>
        <dbReference type="EMBL" id="TQO18712.1"/>
    </source>
</evidence>
<dbReference type="SUPFAM" id="SSF46785">
    <property type="entry name" value="Winged helix' DNA-binding domain"/>
    <property type="match status" value="1"/>
</dbReference>
<dbReference type="PANTHER" id="PTHR37318">
    <property type="entry name" value="BSL7504 PROTEIN"/>
    <property type="match status" value="1"/>
</dbReference>
<sequence>MIHPRHQLNEAFFTPIRLSLMAALGRTNEVDFSTAKSLLEVGDSTLSKAIAYLAECGYVTVTKSYAASRPKTWVAATAEGYRAYQQHLLALRAITEIPPAGT</sequence>
<reference evidence="2 3" key="1">
    <citation type="submission" date="2019-06" db="EMBL/GenBank/DDBJ databases">
        <title>Sequencing the genomes of 1000 actinobacteria strains.</title>
        <authorList>
            <person name="Klenk H.-P."/>
        </authorList>
    </citation>
    <scope>NUCLEOTIDE SEQUENCE [LARGE SCALE GENOMIC DNA]</scope>
    <source>
        <strain evidence="2 3">DSM 21947</strain>
    </source>
</reference>
<evidence type="ECO:0000259" key="1">
    <source>
        <dbReference type="Pfam" id="PF13601"/>
    </source>
</evidence>